<comment type="subcellular location">
    <subcellularLocation>
        <location evidence="1">Membrane</location>
        <topology evidence="1">Multi-pass membrane protein</topology>
    </subcellularLocation>
</comment>
<feature type="transmembrane region" description="Helical" evidence="5">
    <location>
        <begin position="113"/>
        <end position="134"/>
    </location>
</feature>
<keyword evidence="2 5" id="KW-0812">Transmembrane</keyword>
<evidence type="ECO:0000256" key="5">
    <source>
        <dbReference type="SAM" id="Phobius"/>
    </source>
</evidence>
<dbReference type="AlphaFoldDB" id="A0A2M7THS1"/>
<keyword evidence="4 5" id="KW-0472">Membrane</keyword>
<feature type="transmembrane region" description="Helical" evidence="5">
    <location>
        <begin position="20"/>
        <end position="42"/>
    </location>
</feature>
<feature type="transmembrane region" description="Helical" evidence="5">
    <location>
        <begin position="49"/>
        <end position="67"/>
    </location>
</feature>
<keyword evidence="3 5" id="KW-1133">Transmembrane helix</keyword>
<name>A0A2M7THS1_UNCKA</name>
<sequence length="319" mass="36199">MRIKTVVLYASVPLTTIALWYFNGGMWITPDVFFVLALVVALCTQRARLFLIDWSFFLLILFSYEALRGIIPDAYGRAVRQGLIDIDTYLFGRVPSVVLQQFLWKGSPQWYDVFFTAVYVMHFVTPLLFGYALWRQSREKYYRFIVSLVMLSFAAFTVYYFIPAAPPWLAAHEGILSGITHIQTQVYMSLGASIGLVVPDVLTIYDLVGANAVAALPSLHAAYPFLLFLFARTYFGKKVTSLAALYMVTVWFAVIYLGDHYVVDVLLGIVFAGIAYVVANYAIDKFSHSPTYHQLLSLDHWLQNVETPSVRKDVISKKN</sequence>
<evidence type="ECO:0000256" key="2">
    <source>
        <dbReference type="ARBA" id="ARBA00022692"/>
    </source>
</evidence>
<evidence type="ECO:0000256" key="3">
    <source>
        <dbReference type="ARBA" id="ARBA00022989"/>
    </source>
</evidence>
<evidence type="ECO:0000313" key="8">
    <source>
        <dbReference type="Proteomes" id="UP000228920"/>
    </source>
</evidence>
<protein>
    <recommendedName>
        <fullName evidence="6">Inositolphosphotransferase Aur1/Ipt1 domain-containing protein</fullName>
    </recommendedName>
</protein>
<dbReference type="EMBL" id="PFNL01000121">
    <property type="protein sequence ID" value="PIZ45857.1"/>
    <property type="molecule type" value="Genomic_DNA"/>
</dbReference>
<evidence type="ECO:0000259" key="6">
    <source>
        <dbReference type="Pfam" id="PF14378"/>
    </source>
</evidence>
<reference evidence="8" key="1">
    <citation type="submission" date="2017-09" db="EMBL/GenBank/DDBJ databases">
        <title>Depth-based differentiation of microbial function through sediment-hosted aquifers and enrichment of novel symbionts in the deep terrestrial subsurface.</title>
        <authorList>
            <person name="Probst A.J."/>
            <person name="Ladd B."/>
            <person name="Jarett J.K."/>
            <person name="Geller-Mcgrath D.E."/>
            <person name="Sieber C.M.K."/>
            <person name="Emerson J.B."/>
            <person name="Anantharaman K."/>
            <person name="Thomas B.C."/>
            <person name="Malmstrom R."/>
            <person name="Stieglmeier M."/>
            <person name="Klingl A."/>
            <person name="Woyke T."/>
            <person name="Ryan C.M."/>
            <person name="Banfield J.F."/>
        </authorList>
    </citation>
    <scope>NUCLEOTIDE SEQUENCE [LARGE SCALE GENOMIC DNA]</scope>
</reference>
<dbReference type="PANTHER" id="PTHR31310">
    <property type="match status" value="1"/>
</dbReference>
<dbReference type="InterPro" id="IPR052185">
    <property type="entry name" value="IPC_Synthase-Related"/>
</dbReference>
<feature type="transmembrane region" description="Helical" evidence="5">
    <location>
        <begin position="141"/>
        <end position="162"/>
    </location>
</feature>
<feature type="domain" description="Inositolphosphotransferase Aur1/Ipt1" evidence="6">
    <location>
        <begin position="84"/>
        <end position="277"/>
    </location>
</feature>
<dbReference type="GO" id="GO:0016020">
    <property type="term" value="C:membrane"/>
    <property type="evidence" value="ECO:0007669"/>
    <property type="project" value="UniProtKB-SubCell"/>
</dbReference>
<feature type="transmembrane region" description="Helical" evidence="5">
    <location>
        <begin position="208"/>
        <end position="230"/>
    </location>
</feature>
<dbReference type="PANTHER" id="PTHR31310:SF7">
    <property type="entry name" value="PA-PHOSPHATASE RELATED-FAMILY PROTEIN DDB_G0268928"/>
    <property type="match status" value="1"/>
</dbReference>
<accession>A0A2M7THS1</accession>
<proteinExistence type="predicted"/>
<feature type="transmembrane region" description="Helical" evidence="5">
    <location>
        <begin position="265"/>
        <end position="283"/>
    </location>
</feature>
<evidence type="ECO:0000313" key="7">
    <source>
        <dbReference type="EMBL" id="PIZ45857.1"/>
    </source>
</evidence>
<gene>
    <name evidence="7" type="ORF">COY32_04535</name>
</gene>
<organism evidence="7 8">
    <name type="scientific">candidate division WWE3 bacterium CG_4_10_14_0_2_um_filter_41_14</name>
    <dbReference type="NCBI Taxonomy" id="1975072"/>
    <lineage>
        <taxon>Bacteria</taxon>
        <taxon>Katanobacteria</taxon>
    </lineage>
</organism>
<feature type="transmembrane region" description="Helical" evidence="5">
    <location>
        <begin position="242"/>
        <end position="259"/>
    </location>
</feature>
<dbReference type="Gene3D" id="1.20.144.10">
    <property type="entry name" value="Phosphatidic acid phosphatase type 2/haloperoxidase"/>
    <property type="match status" value="1"/>
</dbReference>
<dbReference type="Proteomes" id="UP000228920">
    <property type="component" value="Unassembled WGS sequence"/>
</dbReference>
<dbReference type="Pfam" id="PF14378">
    <property type="entry name" value="PAP2_3"/>
    <property type="match status" value="1"/>
</dbReference>
<evidence type="ECO:0000256" key="1">
    <source>
        <dbReference type="ARBA" id="ARBA00004141"/>
    </source>
</evidence>
<dbReference type="InterPro" id="IPR026841">
    <property type="entry name" value="Aur1/Ipt1"/>
</dbReference>
<evidence type="ECO:0000256" key="4">
    <source>
        <dbReference type="ARBA" id="ARBA00023136"/>
    </source>
</evidence>
<dbReference type="CDD" id="cd03386">
    <property type="entry name" value="PAP2_Aur1_like"/>
    <property type="match status" value="1"/>
</dbReference>
<comment type="caution">
    <text evidence="7">The sequence shown here is derived from an EMBL/GenBank/DDBJ whole genome shotgun (WGS) entry which is preliminary data.</text>
</comment>